<reference evidence="2 3" key="1">
    <citation type="submission" date="2021-06" db="EMBL/GenBank/DDBJ databases">
        <title>Caerostris darwini draft genome.</title>
        <authorList>
            <person name="Kono N."/>
            <person name="Arakawa K."/>
        </authorList>
    </citation>
    <scope>NUCLEOTIDE SEQUENCE [LARGE SCALE GENOMIC DNA]</scope>
</reference>
<evidence type="ECO:0000256" key="1">
    <source>
        <dbReference type="SAM" id="MobiDB-lite"/>
    </source>
</evidence>
<dbReference type="AlphaFoldDB" id="A0AAV4U9F0"/>
<keyword evidence="3" id="KW-1185">Reference proteome</keyword>
<evidence type="ECO:0000313" key="3">
    <source>
        <dbReference type="Proteomes" id="UP001054837"/>
    </source>
</evidence>
<accession>A0AAV4U9F0</accession>
<protein>
    <submittedName>
        <fullName evidence="2">Uncharacterized protein</fullName>
    </submittedName>
</protein>
<dbReference type="Proteomes" id="UP001054837">
    <property type="component" value="Unassembled WGS sequence"/>
</dbReference>
<gene>
    <name evidence="2" type="ORF">CDAR_264131</name>
</gene>
<dbReference type="EMBL" id="BPLQ01010903">
    <property type="protein sequence ID" value="GIY54335.1"/>
    <property type="molecule type" value="Genomic_DNA"/>
</dbReference>
<proteinExistence type="predicted"/>
<evidence type="ECO:0000313" key="2">
    <source>
        <dbReference type="EMBL" id="GIY54335.1"/>
    </source>
</evidence>
<name>A0AAV4U9F0_9ARAC</name>
<comment type="caution">
    <text evidence="2">The sequence shown here is derived from an EMBL/GenBank/DDBJ whole genome shotgun (WGS) entry which is preliminary data.</text>
</comment>
<feature type="region of interest" description="Disordered" evidence="1">
    <location>
        <begin position="1"/>
        <end position="22"/>
    </location>
</feature>
<organism evidence="2 3">
    <name type="scientific">Caerostris darwini</name>
    <dbReference type="NCBI Taxonomy" id="1538125"/>
    <lineage>
        <taxon>Eukaryota</taxon>
        <taxon>Metazoa</taxon>
        <taxon>Ecdysozoa</taxon>
        <taxon>Arthropoda</taxon>
        <taxon>Chelicerata</taxon>
        <taxon>Arachnida</taxon>
        <taxon>Araneae</taxon>
        <taxon>Araneomorphae</taxon>
        <taxon>Entelegynae</taxon>
        <taxon>Araneoidea</taxon>
        <taxon>Araneidae</taxon>
        <taxon>Caerostris</taxon>
    </lineage>
</organism>
<feature type="non-terminal residue" evidence="2">
    <location>
        <position position="1"/>
    </location>
</feature>
<sequence length="88" mass="10240">LSTASSGDKQREPRTKTAHSATLCRTSQCSGPTQLVRRRRSNWWLLWNLYEFRNNELRNESGESGYDVISRHTPIHREKNINVIFGSH</sequence>